<keyword evidence="3" id="KW-1003">Cell membrane</keyword>
<dbReference type="RefSeq" id="XP_073396610.1">
    <property type="nucleotide sequence ID" value="XM_073540509.1"/>
</dbReference>
<dbReference type="AlphaFoldDB" id="A0A7I4BGU1"/>
<dbReference type="InterPro" id="IPR010369">
    <property type="entry name" value="SOK"/>
</dbReference>
<evidence type="ECO:0000256" key="6">
    <source>
        <dbReference type="ARBA" id="ARBA00023306"/>
    </source>
</evidence>
<proteinExistence type="inferred from homology"/>
<accession>A0A7I4BGU1</accession>
<dbReference type="EMBL" id="ABEU02000018">
    <property type="status" value="NOT_ANNOTATED_CDS"/>
    <property type="molecule type" value="Genomic_DNA"/>
</dbReference>
<feature type="region of interest" description="Disordered" evidence="8">
    <location>
        <begin position="276"/>
        <end position="313"/>
    </location>
</feature>
<evidence type="ECO:0000256" key="8">
    <source>
        <dbReference type="SAM" id="MobiDB-lite"/>
    </source>
</evidence>
<dbReference type="Proteomes" id="UP000006727">
    <property type="component" value="Chromosome 18"/>
</dbReference>
<dbReference type="OrthoDB" id="1907705at2759"/>
<evidence type="ECO:0000313" key="11">
    <source>
        <dbReference type="Proteomes" id="UP000006727"/>
    </source>
</evidence>
<dbReference type="Gramene" id="Pp3c18_11140V3.6">
    <property type="protein sequence ID" value="Pp3c18_11140V3.6"/>
    <property type="gene ID" value="Pp3c18_11140"/>
</dbReference>
<evidence type="ECO:0000256" key="5">
    <source>
        <dbReference type="ARBA" id="ARBA00023136"/>
    </source>
</evidence>
<feature type="domain" description="SOSEKI DIX-like" evidence="9">
    <location>
        <begin position="91"/>
        <end position="178"/>
    </location>
</feature>
<evidence type="ECO:0000256" key="2">
    <source>
        <dbReference type="ARBA" id="ARBA00022473"/>
    </source>
</evidence>
<reference evidence="10" key="3">
    <citation type="submission" date="2020-12" db="UniProtKB">
        <authorList>
            <consortium name="EnsemblPlants"/>
        </authorList>
    </citation>
    <scope>IDENTIFICATION</scope>
</reference>
<dbReference type="EnsemblPlants" id="Pp3c18_11140V3.6">
    <property type="protein sequence ID" value="Pp3c18_11140V3.6"/>
    <property type="gene ID" value="Pp3c18_11140"/>
</dbReference>
<feature type="region of interest" description="Disordered" evidence="8">
    <location>
        <begin position="357"/>
        <end position="387"/>
    </location>
</feature>
<keyword evidence="4" id="KW-0132">Cell division</keyword>
<evidence type="ECO:0000259" key="9">
    <source>
        <dbReference type="Pfam" id="PF06136"/>
    </source>
</evidence>
<keyword evidence="6" id="KW-0131">Cell cycle</keyword>
<dbReference type="InterPro" id="IPR048351">
    <property type="entry name" value="SOK_DIX"/>
</dbReference>
<dbReference type="GO" id="GO:0051258">
    <property type="term" value="P:protein polymerization"/>
    <property type="evidence" value="ECO:0007669"/>
    <property type="project" value="UniProtKB-ARBA"/>
</dbReference>
<organism evidence="10 11">
    <name type="scientific">Physcomitrium patens</name>
    <name type="common">Spreading-leaved earth moss</name>
    <name type="synonym">Physcomitrella patens</name>
    <dbReference type="NCBI Taxonomy" id="3218"/>
    <lineage>
        <taxon>Eukaryota</taxon>
        <taxon>Viridiplantae</taxon>
        <taxon>Streptophyta</taxon>
        <taxon>Embryophyta</taxon>
        <taxon>Bryophyta</taxon>
        <taxon>Bryophytina</taxon>
        <taxon>Bryopsida</taxon>
        <taxon>Funariidae</taxon>
        <taxon>Funariales</taxon>
        <taxon>Funariaceae</taxon>
        <taxon>Physcomitrium</taxon>
    </lineage>
</organism>
<dbReference type="GO" id="GO:0051301">
    <property type="term" value="P:cell division"/>
    <property type="evidence" value="ECO:0007669"/>
    <property type="project" value="UniProtKB-KW"/>
</dbReference>
<name>A0A7I4BGU1_PHYPA</name>
<keyword evidence="5" id="KW-0472">Membrane</keyword>
<evidence type="ECO:0000256" key="7">
    <source>
        <dbReference type="ARBA" id="ARBA00024211"/>
    </source>
</evidence>
<gene>
    <name evidence="10" type="primary">SOK4</name>
</gene>
<evidence type="ECO:0000256" key="1">
    <source>
        <dbReference type="ARBA" id="ARBA00004413"/>
    </source>
</evidence>
<dbReference type="Pfam" id="PF06136">
    <property type="entry name" value="SOK"/>
    <property type="match status" value="1"/>
</dbReference>
<protein>
    <submittedName>
        <fullName evidence="10">Protein SOSEKI 4</fullName>
    </submittedName>
</protein>
<evidence type="ECO:0000313" key="10">
    <source>
        <dbReference type="EnsemblPlants" id="Pp3c18_11140V3.6"/>
    </source>
</evidence>
<keyword evidence="2" id="KW-0217">Developmental protein</keyword>
<reference evidence="10 11" key="1">
    <citation type="journal article" date="2008" name="Science">
        <title>The Physcomitrella genome reveals evolutionary insights into the conquest of land by plants.</title>
        <authorList>
            <person name="Rensing S."/>
            <person name="Lang D."/>
            <person name="Zimmer A."/>
            <person name="Terry A."/>
            <person name="Salamov A."/>
            <person name="Shapiro H."/>
            <person name="Nishiyama T."/>
            <person name="Perroud P.-F."/>
            <person name="Lindquist E."/>
            <person name="Kamisugi Y."/>
            <person name="Tanahashi T."/>
            <person name="Sakakibara K."/>
            <person name="Fujita T."/>
            <person name="Oishi K."/>
            <person name="Shin-I T."/>
            <person name="Kuroki Y."/>
            <person name="Toyoda A."/>
            <person name="Suzuki Y."/>
            <person name="Hashimoto A."/>
            <person name="Yamaguchi K."/>
            <person name="Sugano A."/>
            <person name="Kohara Y."/>
            <person name="Fujiyama A."/>
            <person name="Anterola A."/>
            <person name="Aoki S."/>
            <person name="Ashton N."/>
            <person name="Barbazuk W.B."/>
            <person name="Barker E."/>
            <person name="Bennetzen J."/>
            <person name="Bezanilla M."/>
            <person name="Blankenship R."/>
            <person name="Cho S.H."/>
            <person name="Dutcher S."/>
            <person name="Estelle M."/>
            <person name="Fawcett J.A."/>
            <person name="Gundlach H."/>
            <person name="Hanada K."/>
            <person name="Heyl A."/>
            <person name="Hicks K.A."/>
            <person name="Hugh J."/>
            <person name="Lohr M."/>
            <person name="Mayer K."/>
            <person name="Melkozernov A."/>
            <person name="Murata T."/>
            <person name="Nelson D."/>
            <person name="Pils B."/>
            <person name="Prigge M."/>
            <person name="Reiss B."/>
            <person name="Renner T."/>
            <person name="Rombauts S."/>
            <person name="Rushton P."/>
            <person name="Sanderfoot A."/>
            <person name="Schween G."/>
            <person name="Shiu S.-H."/>
            <person name="Stueber K."/>
            <person name="Theodoulou F.L."/>
            <person name="Tu H."/>
            <person name="Van de Peer Y."/>
            <person name="Verrier P.J."/>
            <person name="Waters E."/>
            <person name="Wood A."/>
            <person name="Yang L."/>
            <person name="Cove D."/>
            <person name="Cuming A."/>
            <person name="Hasebe M."/>
            <person name="Lucas S."/>
            <person name="Mishler D.B."/>
            <person name="Reski R."/>
            <person name="Grigoriev I."/>
            <person name="Quatrano R.S."/>
            <person name="Boore J.L."/>
        </authorList>
    </citation>
    <scope>NUCLEOTIDE SEQUENCE [LARGE SCALE GENOMIC DNA]</scope>
    <source>
        <strain evidence="10 11">cv. Gransden 2004</strain>
    </source>
</reference>
<dbReference type="PANTHER" id="PTHR31083:SF6">
    <property type="entry name" value="PROTEIN SOSEKI 3"/>
    <property type="match status" value="1"/>
</dbReference>
<dbReference type="GeneID" id="112295348"/>
<comment type="similarity">
    <text evidence="7">Belongs to the SOSEKI family.</text>
</comment>
<sequence>MSVSLDKANFQAFRVIGSLGNFGTTKSFGCSVVVRASRSSRWGCFEVPVLLLLVFLIDAEGTPQPRMPSLRTERRSFGMETPRHSSFRMAEVLYVLSCGGQLEHPHMINVQYPVHQPGPTLRDVKTRLIALRGRGMPDSFSWSYKRNYKDTFIWCDLFDDNFILPLSESGEYALKATKRFDASQVKYLRPPRRSENLEAEGDVSMVVKKGLVLISDTGSVTSNRTMELNKQLMNSLSHSRSAAAVRNNEHSDVSSSDTHYSYEDVIERKDYPARCKSNSGATKRGKASVTPKQCHPSSRPAYWEFSPQGNRTGREDSLMTIGLTKHVVEENEGPTTPRAPARRRTWKKEIDKITIFRESNNSESSDDEQPSVQAETHVSKLSKSGGSYSAAPEDLFLYILRKATRLGSFKPRVCTEVDVVDSTQSKTKMLFRSKTKDEVNRLLYHSPLKQDQSIKK</sequence>
<keyword evidence="11" id="KW-1185">Reference proteome</keyword>
<evidence type="ECO:0000256" key="4">
    <source>
        <dbReference type="ARBA" id="ARBA00022618"/>
    </source>
</evidence>
<evidence type="ECO:0000256" key="3">
    <source>
        <dbReference type="ARBA" id="ARBA00022475"/>
    </source>
</evidence>
<feature type="compositionally biased region" description="Polar residues" evidence="8">
    <location>
        <begin position="370"/>
        <end position="387"/>
    </location>
</feature>
<dbReference type="GO" id="GO:0005886">
    <property type="term" value="C:plasma membrane"/>
    <property type="evidence" value="ECO:0007669"/>
    <property type="project" value="UniProtKB-SubCell"/>
</dbReference>
<reference evidence="10 11" key="2">
    <citation type="journal article" date="2018" name="Plant J.">
        <title>The Physcomitrella patens chromosome-scale assembly reveals moss genome structure and evolution.</title>
        <authorList>
            <person name="Lang D."/>
            <person name="Ullrich K.K."/>
            <person name="Murat F."/>
            <person name="Fuchs J."/>
            <person name="Jenkins J."/>
            <person name="Haas F.B."/>
            <person name="Piednoel M."/>
            <person name="Gundlach H."/>
            <person name="Van Bel M."/>
            <person name="Meyberg R."/>
            <person name="Vives C."/>
            <person name="Morata J."/>
            <person name="Symeonidi A."/>
            <person name="Hiss M."/>
            <person name="Muchero W."/>
            <person name="Kamisugi Y."/>
            <person name="Saleh O."/>
            <person name="Blanc G."/>
            <person name="Decker E.L."/>
            <person name="van Gessel N."/>
            <person name="Grimwood J."/>
            <person name="Hayes R.D."/>
            <person name="Graham S.W."/>
            <person name="Gunter L.E."/>
            <person name="McDaniel S.F."/>
            <person name="Hoernstein S.N.W."/>
            <person name="Larsson A."/>
            <person name="Li F.W."/>
            <person name="Perroud P.F."/>
            <person name="Phillips J."/>
            <person name="Ranjan P."/>
            <person name="Rokshar D.S."/>
            <person name="Rothfels C.J."/>
            <person name="Schneider L."/>
            <person name="Shu S."/>
            <person name="Stevenson D.W."/>
            <person name="Thummler F."/>
            <person name="Tillich M."/>
            <person name="Villarreal Aguilar J.C."/>
            <person name="Widiez T."/>
            <person name="Wong G.K."/>
            <person name="Wymore A."/>
            <person name="Zhang Y."/>
            <person name="Zimmer A.D."/>
            <person name="Quatrano R.S."/>
            <person name="Mayer K.F.X."/>
            <person name="Goodstein D."/>
            <person name="Casacuberta J.M."/>
            <person name="Vandepoele K."/>
            <person name="Reski R."/>
            <person name="Cuming A.C."/>
            <person name="Tuskan G.A."/>
            <person name="Maumus F."/>
            <person name="Salse J."/>
            <person name="Schmutz J."/>
            <person name="Rensing S.A."/>
        </authorList>
    </citation>
    <scope>NUCLEOTIDE SEQUENCE [LARGE SCALE GENOMIC DNA]</scope>
    <source>
        <strain evidence="10 11">cv. Gransden 2004</strain>
    </source>
</reference>
<comment type="subcellular location">
    <subcellularLocation>
        <location evidence="1">Cell membrane</location>
        <topology evidence="1">Peripheral membrane protein</topology>
        <orientation evidence="1">Cytoplasmic side</orientation>
    </subcellularLocation>
</comment>
<dbReference type="PANTHER" id="PTHR31083">
    <property type="entry name" value="UPSTREAM OF FLC PROTEIN (DUF966)"/>
    <property type="match status" value="1"/>
</dbReference>